<evidence type="ECO:0000313" key="1">
    <source>
        <dbReference type="EMBL" id="SEP37945.1"/>
    </source>
</evidence>
<dbReference type="AlphaFoldDB" id="A0A1H8XDD0"/>
<evidence type="ECO:0000313" key="2">
    <source>
        <dbReference type="Proteomes" id="UP000199615"/>
    </source>
</evidence>
<organism evidence="1 2">
    <name type="scientific">Rhodopseudomonas pseudopalustris</name>
    <dbReference type="NCBI Taxonomy" id="1513892"/>
    <lineage>
        <taxon>Bacteria</taxon>
        <taxon>Pseudomonadati</taxon>
        <taxon>Pseudomonadota</taxon>
        <taxon>Alphaproteobacteria</taxon>
        <taxon>Hyphomicrobiales</taxon>
        <taxon>Nitrobacteraceae</taxon>
        <taxon>Rhodopseudomonas</taxon>
    </lineage>
</organism>
<accession>A0A1H8XDD0</accession>
<dbReference type="EMBL" id="FODT01000021">
    <property type="protein sequence ID" value="SEP37945.1"/>
    <property type="molecule type" value="Genomic_DNA"/>
</dbReference>
<proteinExistence type="predicted"/>
<protein>
    <submittedName>
        <fullName evidence="1">Uncharacterized protein</fullName>
    </submittedName>
</protein>
<keyword evidence="2" id="KW-1185">Reference proteome</keyword>
<gene>
    <name evidence="1" type="ORF">SAMN05444123_12119</name>
</gene>
<sequence>MSASDRSETRVIDPMKGLNMSIVEPPLRGEQLNVVLIGRDNRGRWIAREQHGRFGGLFVSREHAVKYALFENGRRREAIIELATEVELAFDTMPTAAPVLQRRAA</sequence>
<dbReference type="Proteomes" id="UP000199615">
    <property type="component" value="Unassembled WGS sequence"/>
</dbReference>
<name>A0A1H8XDD0_9BRAD</name>
<reference evidence="2" key="1">
    <citation type="submission" date="2016-10" db="EMBL/GenBank/DDBJ databases">
        <authorList>
            <person name="Varghese N."/>
            <person name="Submissions S."/>
        </authorList>
    </citation>
    <scope>NUCLEOTIDE SEQUENCE [LARGE SCALE GENOMIC DNA]</scope>
    <source>
        <strain evidence="2">DSM 123</strain>
    </source>
</reference>